<dbReference type="CDD" id="cd00565">
    <property type="entry name" value="Ubl_ThiS"/>
    <property type="match status" value="1"/>
</dbReference>
<name>A0ABU1J2B1_9BACL</name>
<dbReference type="InterPro" id="IPR016155">
    <property type="entry name" value="Mopterin_synth/thiamin_S_b"/>
</dbReference>
<dbReference type="Gene3D" id="3.10.20.30">
    <property type="match status" value="1"/>
</dbReference>
<evidence type="ECO:0000313" key="2">
    <source>
        <dbReference type="Proteomes" id="UP001185028"/>
    </source>
</evidence>
<dbReference type="InterPro" id="IPR010035">
    <property type="entry name" value="Thi_S"/>
</dbReference>
<gene>
    <name evidence="1" type="ORF">JOC58_003549</name>
</gene>
<dbReference type="SUPFAM" id="SSF54285">
    <property type="entry name" value="MoaD/ThiS"/>
    <property type="match status" value="1"/>
</dbReference>
<accession>A0ABU1J2B1</accession>
<dbReference type="PANTHER" id="PTHR34472">
    <property type="entry name" value="SULFUR CARRIER PROTEIN THIS"/>
    <property type="match status" value="1"/>
</dbReference>
<sequence length="68" mass="7840">MMRLIINGDERLFPTPVQTVDELLNELKLANKMVIVEHNEHILQKHEHQQTELQSGDRLEIVHFVGGG</sequence>
<proteinExistence type="predicted"/>
<dbReference type="InterPro" id="IPR003749">
    <property type="entry name" value="ThiS/MoaD-like"/>
</dbReference>
<dbReference type="NCBIfam" id="TIGR01683">
    <property type="entry name" value="thiS"/>
    <property type="match status" value="1"/>
</dbReference>
<protein>
    <submittedName>
        <fullName evidence="1">Thiamine biosynthesis protein ThiS</fullName>
    </submittedName>
</protein>
<dbReference type="Pfam" id="PF02597">
    <property type="entry name" value="ThiS"/>
    <property type="match status" value="1"/>
</dbReference>
<dbReference type="Proteomes" id="UP001185028">
    <property type="component" value="Unassembled WGS sequence"/>
</dbReference>
<dbReference type="InterPro" id="IPR012675">
    <property type="entry name" value="Beta-grasp_dom_sf"/>
</dbReference>
<dbReference type="PANTHER" id="PTHR34472:SF1">
    <property type="entry name" value="SULFUR CARRIER PROTEIN THIS"/>
    <property type="match status" value="1"/>
</dbReference>
<organism evidence="1 2">
    <name type="scientific">Paenibacillus hunanensis</name>
    <dbReference type="NCBI Taxonomy" id="539262"/>
    <lineage>
        <taxon>Bacteria</taxon>
        <taxon>Bacillati</taxon>
        <taxon>Bacillota</taxon>
        <taxon>Bacilli</taxon>
        <taxon>Bacillales</taxon>
        <taxon>Paenibacillaceae</taxon>
        <taxon>Paenibacillus</taxon>
    </lineage>
</organism>
<evidence type="ECO:0000313" key="1">
    <source>
        <dbReference type="EMBL" id="MDR6245636.1"/>
    </source>
</evidence>
<comment type="caution">
    <text evidence="1">The sequence shown here is derived from an EMBL/GenBank/DDBJ whole genome shotgun (WGS) entry which is preliminary data.</text>
</comment>
<dbReference type="EMBL" id="JAVDQH010000016">
    <property type="protein sequence ID" value="MDR6245636.1"/>
    <property type="molecule type" value="Genomic_DNA"/>
</dbReference>
<keyword evidence="2" id="KW-1185">Reference proteome</keyword>
<reference evidence="1 2" key="1">
    <citation type="submission" date="2023-07" db="EMBL/GenBank/DDBJ databases">
        <title>Genomic Encyclopedia of Type Strains, Phase IV (KMG-IV): sequencing the most valuable type-strain genomes for metagenomic binning, comparative biology and taxonomic classification.</title>
        <authorList>
            <person name="Goeker M."/>
        </authorList>
    </citation>
    <scope>NUCLEOTIDE SEQUENCE [LARGE SCALE GENOMIC DNA]</scope>
    <source>
        <strain evidence="1 2">DSM 22170</strain>
    </source>
</reference>